<evidence type="ECO:0000313" key="1">
    <source>
        <dbReference type="EMBL" id="KAL0476285.1"/>
    </source>
</evidence>
<name>A0AAW2YGQ7_9EUKA</name>
<comment type="caution">
    <text evidence="1">The sequence shown here is derived from an EMBL/GenBank/DDBJ whole genome shotgun (WGS) entry which is preliminary data.</text>
</comment>
<proteinExistence type="predicted"/>
<dbReference type="EMBL" id="JAOPGA020000002">
    <property type="protein sequence ID" value="KAL0476285.1"/>
    <property type="molecule type" value="Genomic_DNA"/>
</dbReference>
<protein>
    <submittedName>
        <fullName evidence="1">Phosphoglucosamine mutase</fullName>
    </submittedName>
</protein>
<keyword evidence="2" id="KW-1185">Reference proteome</keyword>
<accession>A0AAW2YGQ7</accession>
<organism evidence="1 2">
    <name type="scientific">Acrasis kona</name>
    <dbReference type="NCBI Taxonomy" id="1008807"/>
    <lineage>
        <taxon>Eukaryota</taxon>
        <taxon>Discoba</taxon>
        <taxon>Heterolobosea</taxon>
        <taxon>Tetramitia</taxon>
        <taxon>Eutetramitia</taxon>
        <taxon>Acrasidae</taxon>
        <taxon>Acrasis</taxon>
    </lineage>
</organism>
<sequence>MKILSKEKTRTQDDVKLLIQQILDQIKDEIEGSGTAKSNRQLILSFHNILQIQAQDKAKNISKTISRNKVDHLDESKMFSDHDVMNIFVTIINKVKKSRYPLPLTWGSIIQESITLQHDV</sequence>
<evidence type="ECO:0000313" key="2">
    <source>
        <dbReference type="Proteomes" id="UP001431209"/>
    </source>
</evidence>
<dbReference type="Proteomes" id="UP001431209">
    <property type="component" value="Unassembled WGS sequence"/>
</dbReference>
<dbReference type="AlphaFoldDB" id="A0AAW2YGQ7"/>
<gene>
    <name evidence="1" type="ORF">AKO1_010901</name>
</gene>
<reference evidence="1 2" key="1">
    <citation type="submission" date="2024-03" db="EMBL/GenBank/DDBJ databases">
        <title>The Acrasis kona genome and developmental transcriptomes reveal deep origins of eukaryotic multicellular pathways.</title>
        <authorList>
            <person name="Sheikh S."/>
            <person name="Fu C.-J."/>
            <person name="Brown M.W."/>
            <person name="Baldauf S.L."/>
        </authorList>
    </citation>
    <scope>NUCLEOTIDE SEQUENCE [LARGE SCALE GENOMIC DNA]</scope>
    <source>
        <strain evidence="1 2">ATCC MYA-3509</strain>
    </source>
</reference>